<dbReference type="EMBL" id="VDHJ01000004">
    <property type="protein sequence ID" value="TNL98721.1"/>
    <property type="molecule type" value="Genomic_DNA"/>
</dbReference>
<dbReference type="RefSeq" id="WP_139465149.1">
    <property type="nucleotide sequence ID" value="NZ_VDHJ01000004.1"/>
</dbReference>
<evidence type="ECO:0000313" key="3">
    <source>
        <dbReference type="Proteomes" id="UP000312032"/>
    </source>
</evidence>
<proteinExistence type="predicted"/>
<accession>A0A5C4U5G9</accession>
<protein>
    <recommendedName>
        <fullName evidence="1">N-acetyltransferase domain-containing protein</fullName>
    </recommendedName>
</protein>
<evidence type="ECO:0000313" key="2">
    <source>
        <dbReference type="EMBL" id="TNL98721.1"/>
    </source>
</evidence>
<dbReference type="Gene3D" id="3.40.630.30">
    <property type="match status" value="1"/>
</dbReference>
<dbReference type="InterPro" id="IPR016181">
    <property type="entry name" value="Acyl_CoA_acyltransferase"/>
</dbReference>
<dbReference type="GO" id="GO:0016747">
    <property type="term" value="F:acyltransferase activity, transferring groups other than amino-acyl groups"/>
    <property type="evidence" value="ECO:0007669"/>
    <property type="project" value="InterPro"/>
</dbReference>
<dbReference type="InterPro" id="IPR000182">
    <property type="entry name" value="GNAT_dom"/>
</dbReference>
<dbReference type="SUPFAM" id="SSF55729">
    <property type="entry name" value="Acyl-CoA N-acyltransferases (Nat)"/>
    <property type="match status" value="1"/>
</dbReference>
<dbReference type="OrthoDB" id="4408039at2"/>
<dbReference type="Pfam" id="PF00583">
    <property type="entry name" value="Acetyltransf_1"/>
    <property type="match status" value="1"/>
</dbReference>
<keyword evidence="3" id="KW-1185">Reference proteome</keyword>
<sequence>MQIIDHADRALAAEISELQTRSLQAVLGHADFGHFPHEIIALLNDTSTAQNYFVLHRDADDVLRGAAQVTLDGGKNAHIANVDFITDPECDPIAVLEALRPGVEKLTGSRTSVTWWVYSPLVADGLAPQSGDLPVEKTAITQWLSDHGFTLIQTESASTLHVDNHRAEYTVAAGYALKRWVGPAPEEYVDDVALLCSRLATDAPTGGVEFAHDPWDAERVRSKEEALRQARREHVWTVAFTEDGAPAGYTFLVYPEDGGDFAFQHGTLVLSEHRGHGLGLAMKLANLAQLREVAPHIKRIHTWNASENEWMLRINEQLGSHPTSVLGAWERKA</sequence>
<dbReference type="AlphaFoldDB" id="A0A5C4U5G9"/>
<organism evidence="2 3">
    <name type="scientific">Corynebacterium tapiri</name>
    <dbReference type="NCBI Taxonomy" id="1448266"/>
    <lineage>
        <taxon>Bacteria</taxon>
        <taxon>Bacillati</taxon>
        <taxon>Actinomycetota</taxon>
        <taxon>Actinomycetes</taxon>
        <taxon>Mycobacteriales</taxon>
        <taxon>Corynebacteriaceae</taxon>
        <taxon>Corynebacterium</taxon>
    </lineage>
</organism>
<name>A0A5C4U5G9_9CORY</name>
<gene>
    <name evidence="2" type="ORF">FHE74_03615</name>
</gene>
<evidence type="ECO:0000259" key="1">
    <source>
        <dbReference type="Pfam" id="PF00583"/>
    </source>
</evidence>
<reference evidence="2 3" key="1">
    <citation type="submission" date="2019-06" db="EMBL/GenBank/DDBJ databases">
        <authorList>
            <person name="Li J."/>
        </authorList>
    </citation>
    <scope>NUCLEOTIDE SEQUENCE [LARGE SCALE GENOMIC DNA]</scope>
    <source>
        <strain evidence="2 3">LMG 28165</strain>
    </source>
</reference>
<comment type="caution">
    <text evidence="2">The sequence shown here is derived from an EMBL/GenBank/DDBJ whole genome shotgun (WGS) entry which is preliminary data.</text>
</comment>
<dbReference type="Proteomes" id="UP000312032">
    <property type="component" value="Unassembled WGS sequence"/>
</dbReference>
<feature type="domain" description="N-acetyltransferase" evidence="1">
    <location>
        <begin position="214"/>
        <end position="309"/>
    </location>
</feature>
<dbReference type="CDD" id="cd04301">
    <property type="entry name" value="NAT_SF"/>
    <property type="match status" value="1"/>
</dbReference>